<dbReference type="Pfam" id="PF05685">
    <property type="entry name" value="Uma2"/>
    <property type="match status" value="1"/>
</dbReference>
<dbReference type="Proteomes" id="UP000217895">
    <property type="component" value="Chromosome"/>
</dbReference>
<proteinExistence type="predicted"/>
<dbReference type="Gene3D" id="3.90.1570.10">
    <property type="entry name" value="tt1808, chain A"/>
    <property type="match status" value="1"/>
</dbReference>
<sequence>MVQAQERRYSPEEYLELETEAEARSEYLDGEIIPMTGGTPNHNRIAKNVSQAVDSAIGDQDYESFMTDLRLWIPKQRIFTYPDVMVVKGSLEYLEKRKDTITNPLVIVEVLSDSTKNYDRGEKFEFYRTVESFQEYILIDQYKIHVEQFSKTGTRKWSLEEYEDENDTLAFTSIPFQMSLSAIYKKVEF</sequence>
<evidence type="ECO:0000313" key="3">
    <source>
        <dbReference type="Proteomes" id="UP000217895"/>
    </source>
</evidence>
<accession>A0A1Z4JBN6</accession>
<protein>
    <recommendedName>
        <fullName evidence="1">Putative restriction endonuclease domain-containing protein</fullName>
    </recommendedName>
</protein>
<organism evidence="2 3">
    <name type="scientific">Leptolyngbya boryana NIES-2135</name>
    <dbReference type="NCBI Taxonomy" id="1973484"/>
    <lineage>
        <taxon>Bacteria</taxon>
        <taxon>Bacillati</taxon>
        <taxon>Cyanobacteriota</taxon>
        <taxon>Cyanophyceae</taxon>
        <taxon>Leptolyngbyales</taxon>
        <taxon>Leptolyngbyaceae</taxon>
        <taxon>Leptolyngbya group</taxon>
        <taxon>Leptolyngbya</taxon>
    </lineage>
</organism>
<dbReference type="AlphaFoldDB" id="A0A1Z4JBN6"/>
<reference evidence="2 3" key="1">
    <citation type="submission" date="2017-06" db="EMBL/GenBank/DDBJ databases">
        <title>Genome sequencing of cyanobaciteial culture collection at National Institute for Environmental Studies (NIES).</title>
        <authorList>
            <person name="Hirose Y."/>
            <person name="Shimura Y."/>
            <person name="Fujisawa T."/>
            <person name="Nakamura Y."/>
            <person name="Kawachi M."/>
        </authorList>
    </citation>
    <scope>NUCLEOTIDE SEQUENCE [LARGE SCALE GENOMIC DNA]</scope>
    <source>
        <strain evidence="2 3">NIES-2135</strain>
    </source>
</reference>
<gene>
    <name evidence="2" type="ORF">NIES2135_09270</name>
</gene>
<dbReference type="EMBL" id="AP018203">
    <property type="protein sequence ID" value="BAY54113.1"/>
    <property type="molecule type" value="Genomic_DNA"/>
</dbReference>
<dbReference type="InterPro" id="IPR012296">
    <property type="entry name" value="Nuclease_put_TT1808"/>
</dbReference>
<name>A0A1Z4JBN6_LEPBY</name>
<dbReference type="InterPro" id="IPR011335">
    <property type="entry name" value="Restrct_endonuc-II-like"/>
</dbReference>
<dbReference type="InterPro" id="IPR008538">
    <property type="entry name" value="Uma2"/>
</dbReference>
<dbReference type="PANTHER" id="PTHR36558">
    <property type="entry name" value="GLR1098 PROTEIN"/>
    <property type="match status" value="1"/>
</dbReference>
<dbReference type="CDD" id="cd06260">
    <property type="entry name" value="DUF820-like"/>
    <property type="match status" value="1"/>
</dbReference>
<evidence type="ECO:0000259" key="1">
    <source>
        <dbReference type="Pfam" id="PF05685"/>
    </source>
</evidence>
<evidence type="ECO:0000313" key="2">
    <source>
        <dbReference type="EMBL" id="BAY54113.1"/>
    </source>
</evidence>
<feature type="domain" description="Putative restriction endonuclease" evidence="1">
    <location>
        <begin position="11"/>
        <end position="180"/>
    </location>
</feature>
<dbReference type="SUPFAM" id="SSF52980">
    <property type="entry name" value="Restriction endonuclease-like"/>
    <property type="match status" value="1"/>
</dbReference>
<keyword evidence="3" id="KW-1185">Reference proteome</keyword>
<dbReference type="PANTHER" id="PTHR36558:SF1">
    <property type="entry name" value="RESTRICTION ENDONUCLEASE DOMAIN-CONTAINING PROTEIN-RELATED"/>
    <property type="match status" value="1"/>
</dbReference>